<dbReference type="EMBL" id="VWPK01000008">
    <property type="protein sequence ID" value="KAA5613105.1"/>
    <property type="molecule type" value="Genomic_DNA"/>
</dbReference>
<feature type="compositionally biased region" description="Low complexity" evidence="1">
    <location>
        <begin position="115"/>
        <end position="124"/>
    </location>
</feature>
<reference evidence="3 4" key="1">
    <citation type="submission" date="2019-09" db="EMBL/GenBank/DDBJ databases">
        <title>Genome sequence of Rhodovastum atsumiense, a diverse member of the Acetobacteraceae family of non-sulfur purple photosynthetic bacteria.</title>
        <authorList>
            <person name="Meyer T."/>
            <person name="Kyndt J."/>
        </authorList>
    </citation>
    <scope>NUCLEOTIDE SEQUENCE [LARGE SCALE GENOMIC DNA]</scope>
    <source>
        <strain evidence="3 4">DSM 21279</strain>
    </source>
</reference>
<feature type="region of interest" description="Disordered" evidence="1">
    <location>
        <begin position="54"/>
        <end position="124"/>
    </location>
</feature>
<evidence type="ECO:0000313" key="3">
    <source>
        <dbReference type="EMBL" id="KAA5613105.1"/>
    </source>
</evidence>
<evidence type="ECO:0000256" key="1">
    <source>
        <dbReference type="SAM" id="MobiDB-lite"/>
    </source>
</evidence>
<name>A0A5M6J0E5_9PROT</name>
<dbReference type="Proteomes" id="UP000325255">
    <property type="component" value="Unassembled WGS sequence"/>
</dbReference>
<gene>
    <name evidence="3" type="ORF">F1189_07040</name>
</gene>
<feature type="compositionally biased region" description="Polar residues" evidence="1">
    <location>
        <begin position="63"/>
        <end position="73"/>
    </location>
</feature>
<keyword evidence="4" id="KW-1185">Reference proteome</keyword>
<sequence length="286" mass="31388">MWRRSRGGCARDVRWFPERLHRGGWQERLDWPGRPSGTAESIAIAAVVTGSKAPLTRHGRVSQGGNSVMAQTHASRRGQDASDRPGTEEQAPWLRTVTTDEERAMQDAAQKTETQAAQSADSIAQASQAAAGRVRQVGEDGSEATAASLRAMAGLQEPFAQAGLEQGRRFAEATIRMTEAYREASERSAGDVQAMVASFASLSRGAQHWQNTWFELMQNAFGRAQRRHHDLLGCRSMVALAEVQRDMYLEAVEDMLGANTRLLRLAGQIVEEAARPLQERGHPIRG</sequence>
<accession>A0A5M6J0E5</accession>
<dbReference type="Pfam" id="PF09361">
    <property type="entry name" value="Phasin_2"/>
    <property type="match status" value="1"/>
</dbReference>
<proteinExistence type="predicted"/>
<protein>
    <recommendedName>
        <fullName evidence="2">Phasin domain-containing protein</fullName>
    </recommendedName>
</protein>
<evidence type="ECO:0000259" key="2">
    <source>
        <dbReference type="Pfam" id="PF09361"/>
    </source>
</evidence>
<organism evidence="3 4">
    <name type="scientific">Rhodovastum atsumiense</name>
    <dbReference type="NCBI Taxonomy" id="504468"/>
    <lineage>
        <taxon>Bacteria</taxon>
        <taxon>Pseudomonadati</taxon>
        <taxon>Pseudomonadota</taxon>
        <taxon>Alphaproteobacteria</taxon>
        <taxon>Acetobacterales</taxon>
        <taxon>Acetobacteraceae</taxon>
        <taxon>Rhodovastum</taxon>
    </lineage>
</organism>
<dbReference type="AlphaFoldDB" id="A0A5M6J0E5"/>
<feature type="domain" description="Phasin" evidence="2">
    <location>
        <begin position="188"/>
        <end position="280"/>
    </location>
</feature>
<feature type="compositionally biased region" description="Basic and acidic residues" evidence="1">
    <location>
        <begin position="77"/>
        <end position="87"/>
    </location>
</feature>
<dbReference type="OrthoDB" id="9830318at2"/>
<comment type="caution">
    <text evidence="3">The sequence shown here is derived from an EMBL/GenBank/DDBJ whole genome shotgun (WGS) entry which is preliminary data.</text>
</comment>
<dbReference type="InterPro" id="IPR018968">
    <property type="entry name" value="Phasin"/>
</dbReference>
<evidence type="ECO:0000313" key="4">
    <source>
        <dbReference type="Proteomes" id="UP000325255"/>
    </source>
</evidence>